<dbReference type="GO" id="GO:0003700">
    <property type="term" value="F:DNA-binding transcription factor activity"/>
    <property type="evidence" value="ECO:0007669"/>
    <property type="project" value="InterPro"/>
</dbReference>
<feature type="region of interest" description="Disordered" evidence="2">
    <location>
        <begin position="832"/>
        <end position="856"/>
    </location>
</feature>
<accession>A0A8S1R4D4</accession>
<dbReference type="PANTHER" id="PTHR46159:SF6">
    <property type="entry name" value="OS12G0605300 PROTEIN"/>
    <property type="match status" value="1"/>
</dbReference>
<keyword evidence="1" id="KW-0175">Coiled coil</keyword>
<reference evidence="3" key="1">
    <citation type="submission" date="2021-01" db="EMBL/GenBank/DDBJ databases">
        <authorList>
            <consortium name="Genoscope - CEA"/>
            <person name="William W."/>
        </authorList>
    </citation>
    <scope>NUCLEOTIDE SEQUENCE</scope>
</reference>
<dbReference type="InterPro" id="IPR044522">
    <property type="entry name" value="TSO1-like"/>
</dbReference>
<dbReference type="EMBL" id="CAJJDN010000132">
    <property type="protein sequence ID" value="CAD8121450.1"/>
    <property type="molecule type" value="Genomic_DNA"/>
</dbReference>
<evidence type="ECO:0000313" key="4">
    <source>
        <dbReference type="Proteomes" id="UP000692954"/>
    </source>
</evidence>
<evidence type="ECO:0000256" key="2">
    <source>
        <dbReference type="SAM" id="MobiDB-lite"/>
    </source>
</evidence>
<feature type="coiled-coil region" evidence="1">
    <location>
        <begin position="511"/>
        <end position="612"/>
    </location>
</feature>
<organism evidence="3 4">
    <name type="scientific">Paramecium sonneborni</name>
    <dbReference type="NCBI Taxonomy" id="65129"/>
    <lineage>
        <taxon>Eukaryota</taxon>
        <taxon>Sar</taxon>
        <taxon>Alveolata</taxon>
        <taxon>Ciliophora</taxon>
        <taxon>Intramacronucleata</taxon>
        <taxon>Oligohymenophorea</taxon>
        <taxon>Peniculida</taxon>
        <taxon>Parameciidae</taxon>
        <taxon>Paramecium</taxon>
    </lineage>
</organism>
<sequence>MDLQVQKLQQEITDLKEYEQMLEDQIKEHEETIDKQKSDINSKESEIKSLKKQLQDAIKKADVINNSDDVSGAKIIQLEVEIHDLNKQLQESTQKIKTLTQQLNAKIDENEMDIEILKDDHQKSLNEQQIQIQALQKTIDELQKIQSNVEVKQSQEIVPSKQNDLDELQKQIEKLKNQIEKQTNQLQIQDKQIEQFQLKEGMQGSIDEIGKGSQVEYQNQEEKIAQLEEVLIQYQEENSQFVIKIEANQKEKQQLKQQIELLEKQNKELQQQEQDESVAQQLEDLKLQFEELIEEYNSINQKLQQSEQDCQQLTDKCQEYLSVKEQLQDQITQLETTLEHHNEVLEENNELKQLINKTQEQINNLQSNNEYQTLYLQLRDEYEEFKEQIRITIKDKDQQLYQAAQFCQELEAFKEQAQMFEQNNHLLSNQLQTQQENSEKYQQRIEELENSLHAIQSQNQDINSVLQKLDQLKLDNENLKTQNYNFTETIKNYEIQMDALKQIECDSPKKISKLQLENSETTAEYIKLKENTQREIHLLKQDKSNLQKELNEIKQLLETYINNGETFESQIQYVMDYWNKLQSIQDEQNNMVEKFQLEIQELNENIGQIQSLQNLSTDYQQINQELQLGNIQKNEDVKNENSNLSLEKLMTNDENNQNNFHFDVKKVQLVDYAENSTQTEEISEKKEEQQELQKEFQSQLIQTDELILSPQKMNVQQFNDQMCQTEELQEEMKEKQELNLQNQLIQLTDINDQGDELNGQEINGEEDHDQSIIQKLLQTSENLEDQINQYQDLNQTDQLKKKVDDMDNLRKSLEKEIFNLKDKNKKLEEKLQNIQKPGTPRRQSDAKEERKKQQDQELVQRLQKQIKELQEEIQSVNVHQLNEQIEQQSNEIEQLQQEIEQYKEQLIKQKQQSIKLKNQLDTIYNLGPQALSTLQSEPNREFSQTQIIQQEKYQIQTYLYIKSQKSYQCQFIELNRKQIKLFQSIKGKIEKAMFDTYQFDEIFFDTQKIYQLLEQSKFKLQNDLTKIYLILGQSKTHKKLIMIMLIEILYNLIQKQQLNQKITFCYQERIGKQWIEIEQFKIQTSSISDLEYTVQAIKVHLLTKQKALGEKIRKLSITYQTYVENQLQTTSNFMIVTCPSLPQGDFKNVIQKILNCQINTNMQFNIFLNITPTLQYYQKSVEILSMAKQIKQAKGQLDIAQLSSSKSVSEYNLVDDESQKQMRMINNKLILKQQEVDQGKKALDLYIKQLQELQAKLDNSLGYQNTISLLINNIILEIKQKINIKMNQKKNKKSQNVAFLDKLAIQLDQIIRKQQINFQNIENVDKFIKSKASEIQNPFL</sequence>
<name>A0A8S1R4D4_9CILI</name>
<proteinExistence type="predicted"/>
<dbReference type="Proteomes" id="UP000692954">
    <property type="component" value="Unassembled WGS sequence"/>
</dbReference>
<evidence type="ECO:0000256" key="1">
    <source>
        <dbReference type="SAM" id="Coils"/>
    </source>
</evidence>
<keyword evidence="4" id="KW-1185">Reference proteome</keyword>
<feature type="compositionally biased region" description="Basic and acidic residues" evidence="2">
    <location>
        <begin position="842"/>
        <end position="855"/>
    </location>
</feature>
<dbReference type="OrthoDB" id="317627at2759"/>
<comment type="caution">
    <text evidence="3">The sequence shown here is derived from an EMBL/GenBank/DDBJ whole genome shotgun (WGS) entry which is preliminary data.</text>
</comment>
<protein>
    <submittedName>
        <fullName evidence="3">Uncharacterized protein</fullName>
    </submittedName>
</protein>
<evidence type="ECO:0000313" key="3">
    <source>
        <dbReference type="EMBL" id="CAD8121450.1"/>
    </source>
</evidence>
<dbReference type="PANTHER" id="PTHR46159">
    <property type="entry name" value="PROTEIN TESMIN/TSO1-LIKE CXC 2"/>
    <property type="match status" value="1"/>
</dbReference>
<feature type="coiled-coil region" evidence="1">
    <location>
        <begin position="5"/>
        <end position="482"/>
    </location>
</feature>
<gene>
    <name evidence="3" type="ORF">PSON_ATCC_30995.1.T1320101</name>
</gene>